<accession>A0A1D2M9A8</accession>
<dbReference type="Pfam" id="PF00650">
    <property type="entry name" value="CRAL_TRIO"/>
    <property type="match status" value="1"/>
</dbReference>
<dbReference type="Gene3D" id="3.40.525.10">
    <property type="entry name" value="CRAL-TRIO lipid binding domain"/>
    <property type="match status" value="1"/>
</dbReference>
<dbReference type="InterPro" id="IPR036865">
    <property type="entry name" value="CRAL-TRIO_dom_sf"/>
</dbReference>
<evidence type="ECO:0000313" key="2">
    <source>
        <dbReference type="EMBL" id="ODM89494.1"/>
    </source>
</evidence>
<comment type="caution">
    <text evidence="2">The sequence shown here is derived from an EMBL/GenBank/DDBJ whole genome shotgun (WGS) entry which is preliminary data.</text>
</comment>
<organism evidence="2 3">
    <name type="scientific">Orchesella cincta</name>
    <name type="common">Springtail</name>
    <name type="synonym">Podura cincta</name>
    <dbReference type="NCBI Taxonomy" id="48709"/>
    <lineage>
        <taxon>Eukaryota</taxon>
        <taxon>Metazoa</taxon>
        <taxon>Ecdysozoa</taxon>
        <taxon>Arthropoda</taxon>
        <taxon>Hexapoda</taxon>
        <taxon>Collembola</taxon>
        <taxon>Entomobryomorpha</taxon>
        <taxon>Entomobryoidea</taxon>
        <taxon>Orchesellidae</taxon>
        <taxon>Orchesellinae</taxon>
        <taxon>Orchesella</taxon>
    </lineage>
</organism>
<keyword evidence="3" id="KW-1185">Reference proteome</keyword>
<dbReference type="SUPFAM" id="SSF52087">
    <property type="entry name" value="CRAL/TRIO domain"/>
    <property type="match status" value="1"/>
</dbReference>
<protein>
    <submittedName>
        <fullName evidence="2">Sec14 cytosolic factor</fullName>
    </submittedName>
</protein>
<dbReference type="AlphaFoldDB" id="A0A1D2M9A8"/>
<dbReference type="InterPro" id="IPR001251">
    <property type="entry name" value="CRAL-TRIO_dom"/>
</dbReference>
<evidence type="ECO:0000259" key="1">
    <source>
        <dbReference type="Pfam" id="PF00650"/>
    </source>
</evidence>
<dbReference type="Proteomes" id="UP000094527">
    <property type="component" value="Unassembled WGS sequence"/>
</dbReference>
<evidence type="ECO:0000313" key="3">
    <source>
        <dbReference type="Proteomes" id="UP000094527"/>
    </source>
</evidence>
<gene>
    <name evidence="2" type="ORF">Ocin01_17186</name>
</gene>
<feature type="non-terminal residue" evidence="2">
    <location>
        <position position="1"/>
    </location>
</feature>
<dbReference type="OrthoDB" id="7837562at2759"/>
<name>A0A1D2M9A8_ORCCI</name>
<proteinExistence type="predicted"/>
<feature type="domain" description="CRAL-TRIO" evidence="1">
    <location>
        <begin position="93"/>
        <end position="141"/>
    </location>
</feature>
<reference evidence="2 3" key="1">
    <citation type="journal article" date="2016" name="Genome Biol. Evol.">
        <title>Gene Family Evolution Reflects Adaptation to Soil Environmental Stressors in the Genome of the Collembolan Orchesella cincta.</title>
        <authorList>
            <person name="Faddeeva-Vakhrusheva A."/>
            <person name="Derks M.F."/>
            <person name="Anvar S.Y."/>
            <person name="Agamennone V."/>
            <person name="Suring W."/>
            <person name="Smit S."/>
            <person name="van Straalen N.M."/>
            <person name="Roelofs D."/>
        </authorList>
    </citation>
    <scope>NUCLEOTIDE SEQUENCE [LARGE SCALE GENOMIC DNA]</scope>
    <source>
        <tissue evidence="2">Mixed pool</tissue>
    </source>
</reference>
<sequence length="149" mass="17289">PQFKEVVSDLNQDEGVLLRFLKAKDYNVKMQKDVEEFCWLFLGTWAAKQLLESVDPEEIQLIEQGLQKTIECGSTGNVVIDMENLSYAQATHIATPWIFSFAFNFLKGVFAQKTMGKIRFISYKEEWQAEFLKRFPRESIVPELRPPCC</sequence>
<dbReference type="EMBL" id="LJIJ01002591">
    <property type="protein sequence ID" value="ODM89494.1"/>
    <property type="molecule type" value="Genomic_DNA"/>
</dbReference>